<proteinExistence type="predicted"/>
<gene>
    <name evidence="2" type="ORF">QQX98_005028</name>
</gene>
<dbReference type="SUPFAM" id="SSF48403">
    <property type="entry name" value="Ankyrin repeat"/>
    <property type="match status" value="1"/>
</dbReference>
<evidence type="ECO:0000313" key="2">
    <source>
        <dbReference type="EMBL" id="KAK7416702.1"/>
    </source>
</evidence>
<name>A0ABR1H739_9HYPO</name>
<protein>
    <recommendedName>
        <fullName evidence="4">Ankyrin</fullName>
    </recommendedName>
</protein>
<dbReference type="InterPro" id="IPR051616">
    <property type="entry name" value="Cul2-RING_E3_ligase_SR"/>
</dbReference>
<dbReference type="Gene3D" id="1.25.40.20">
    <property type="entry name" value="Ankyrin repeat-containing domain"/>
    <property type="match status" value="2"/>
</dbReference>
<evidence type="ECO:0000256" key="1">
    <source>
        <dbReference type="PROSITE-ProRule" id="PRU00023"/>
    </source>
</evidence>
<dbReference type="SMART" id="SM00248">
    <property type="entry name" value="ANK"/>
    <property type="match status" value="3"/>
</dbReference>
<feature type="repeat" description="ANK" evidence="1">
    <location>
        <begin position="200"/>
        <end position="232"/>
    </location>
</feature>
<dbReference type="Pfam" id="PF12796">
    <property type="entry name" value="Ank_2"/>
    <property type="match status" value="1"/>
</dbReference>
<dbReference type="PROSITE" id="PS50297">
    <property type="entry name" value="ANK_REP_REGION"/>
    <property type="match status" value="1"/>
</dbReference>
<keyword evidence="3" id="KW-1185">Reference proteome</keyword>
<evidence type="ECO:0000313" key="3">
    <source>
        <dbReference type="Proteomes" id="UP001498476"/>
    </source>
</evidence>
<organism evidence="2 3">
    <name type="scientific">Neonectria punicea</name>
    <dbReference type="NCBI Taxonomy" id="979145"/>
    <lineage>
        <taxon>Eukaryota</taxon>
        <taxon>Fungi</taxon>
        <taxon>Dikarya</taxon>
        <taxon>Ascomycota</taxon>
        <taxon>Pezizomycotina</taxon>
        <taxon>Sordariomycetes</taxon>
        <taxon>Hypocreomycetidae</taxon>
        <taxon>Hypocreales</taxon>
        <taxon>Nectriaceae</taxon>
        <taxon>Neonectria</taxon>
    </lineage>
</organism>
<keyword evidence="1" id="KW-0040">ANK repeat</keyword>
<reference evidence="2 3" key="1">
    <citation type="journal article" date="2025" name="Microbiol. Resour. Announc.">
        <title>Draft genome sequences for Neonectria magnoliae and Neonectria punicea, canker pathogens of Liriodendron tulipifera and Acer saccharum in West Virginia.</title>
        <authorList>
            <person name="Petronek H.M."/>
            <person name="Kasson M.T."/>
            <person name="Metheny A.M."/>
            <person name="Stauder C.M."/>
            <person name="Lovett B."/>
            <person name="Lynch S.C."/>
            <person name="Garnas J.R."/>
            <person name="Kasson L.R."/>
            <person name="Stajich J.E."/>
        </authorList>
    </citation>
    <scope>NUCLEOTIDE SEQUENCE [LARGE SCALE GENOMIC DNA]</scope>
    <source>
        <strain evidence="2 3">NRRL 64653</strain>
    </source>
</reference>
<dbReference type="PROSITE" id="PS50088">
    <property type="entry name" value="ANK_REPEAT"/>
    <property type="match status" value="1"/>
</dbReference>
<comment type="caution">
    <text evidence="2">The sequence shown here is derived from an EMBL/GenBank/DDBJ whole genome shotgun (WGS) entry which is preliminary data.</text>
</comment>
<evidence type="ECO:0008006" key="4">
    <source>
        <dbReference type="Google" id="ProtNLM"/>
    </source>
</evidence>
<dbReference type="PANTHER" id="PTHR46224:SF64">
    <property type="entry name" value="IQ MOTIF AND ANKYRIN REPEAT DOMAIN-CONTAINING PROTEIN 1"/>
    <property type="match status" value="1"/>
</dbReference>
<dbReference type="PANTHER" id="PTHR46224">
    <property type="entry name" value="ANKYRIN REPEAT FAMILY PROTEIN"/>
    <property type="match status" value="1"/>
</dbReference>
<dbReference type="InterPro" id="IPR002110">
    <property type="entry name" value="Ankyrin_rpt"/>
</dbReference>
<sequence length="262" mass="28367">MNEENDARLIEAASKGDLEQLQQLMAGEQHAETTVQRLLAAAAWKSQTPIIEFLLSKYPPGSIEEEAVRAGVYSGSIPLFSALLSADPSIINMQFDRRGTPIIVACMSQTPTEFLKFLLEAGADPNQDPDAAMVPPLAFVAAFYQDCEAVDLLLKHGARLEHSGALAGAAGRNNETMVRYLLEKGADHDDDRIDRIEPSKADLALHIAANKGYVGVVKILLEHGVDPSVKDGVGNTAPQIVEETEGTGKDLSEVRKLFGRYK</sequence>
<accession>A0ABR1H739</accession>
<dbReference type="EMBL" id="JAZAVJ010000065">
    <property type="protein sequence ID" value="KAK7416702.1"/>
    <property type="molecule type" value="Genomic_DNA"/>
</dbReference>
<dbReference type="Proteomes" id="UP001498476">
    <property type="component" value="Unassembled WGS sequence"/>
</dbReference>
<dbReference type="InterPro" id="IPR036770">
    <property type="entry name" value="Ankyrin_rpt-contain_sf"/>
</dbReference>